<dbReference type="InterPro" id="IPR035956">
    <property type="entry name" value="RimP_N_sf"/>
</dbReference>
<evidence type="ECO:0000259" key="5">
    <source>
        <dbReference type="Pfam" id="PF17384"/>
    </source>
</evidence>
<reference evidence="6" key="1">
    <citation type="journal article" date="2021" name="PeerJ">
        <title>Extensive microbial diversity within the chicken gut microbiome revealed by metagenomics and culture.</title>
        <authorList>
            <person name="Gilroy R."/>
            <person name="Ravi A."/>
            <person name="Getino M."/>
            <person name="Pursley I."/>
            <person name="Horton D.L."/>
            <person name="Alikhan N.F."/>
            <person name="Baker D."/>
            <person name="Gharbi K."/>
            <person name="Hall N."/>
            <person name="Watson M."/>
            <person name="Adriaenssens E.M."/>
            <person name="Foster-Nyarko E."/>
            <person name="Jarju S."/>
            <person name="Secka A."/>
            <person name="Antonio M."/>
            <person name="Oren A."/>
            <person name="Chaudhuri R.R."/>
            <person name="La Ragione R."/>
            <person name="Hildebrand F."/>
            <person name="Pallen M.J."/>
        </authorList>
    </citation>
    <scope>NUCLEOTIDE SEQUENCE</scope>
    <source>
        <strain evidence="6">1719</strain>
    </source>
</reference>
<dbReference type="NCBIfam" id="NF002531">
    <property type="entry name" value="PRK02001.1"/>
    <property type="match status" value="1"/>
</dbReference>
<dbReference type="GO" id="GO:0005829">
    <property type="term" value="C:cytosol"/>
    <property type="evidence" value="ECO:0007669"/>
    <property type="project" value="TreeGrafter"/>
</dbReference>
<comment type="similarity">
    <text evidence="3">Belongs to the RimP family.</text>
</comment>
<name>A0A9D1WAR0_9SPHI</name>
<dbReference type="GO" id="GO:0006412">
    <property type="term" value="P:translation"/>
    <property type="evidence" value="ECO:0007669"/>
    <property type="project" value="TreeGrafter"/>
</dbReference>
<dbReference type="EMBL" id="DXEZ01000318">
    <property type="protein sequence ID" value="HIX55593.1"/>
    <property type="molecule type" value="Genomic_DNA"/>
</dbReference>
<evidence type="ECO:0000313" key="6">
    <source>
        <dbReference type="EMBL" id="HIX55593.1"/>
    </source>
</evidence>
<dbReference type="Pfam" id="PF17384">
    <property type="entry name" value="DUF150_C"/>
    <property type="match status" value="1"/>
</dbReference>
<dbReference type="PANTHER" id="PTHR33867">
    <property type="entry name" value="RIBOSOME MATURATION FACTOR RIMP"/>
    <property type="match status" value="1"/>
</dbReference>
<comment type="caution">
    <text evidence="6">The sequence shown here is derived from an EMBL/GenBank/DDBJ whole genome shotgun (WGS) entry which is preliminary data.</text>
</comment>
<dbReference type="Pfam" id="PF02576">
    <property type="entry name" value="RimP_N"/>
    <property type="match status" value="1"/>
</dbReference>
<sequence length="157" mass="18060">MHQNSKEELIQGLVEEKIADREDLFLVDVSVLSNGKVEILVDGDQGVNIDDCADISRFVGFHLEEKEVFSGPYRLEVSSPGVGKPLKLHRQYLKNIGRKIKVLTTEGEELQGTLLVVEEDRFEMEYVYKEKRKKAEVLKKYIAFEQVKETKVQISFK</sequence>
<dbReference type="Gene3D" id="3.30.300.70">
    <property type="entry name" value="RimP-like superfamily, N-terminal"/>
    <property type="match status" value="1"/>
</dbReference>
<gene>
    <name evidence="3 6" type="primary">rimP</name>
    <name evidence="6" type="ORF">H9853_11285</name>
</gene>
<dbReference type="InterPro" id="IPR003728">
    <property type="entry name" value="Ribosome_maturation_RimP"/>
</dbReference>
<dbReference type="InterPro" id="IPR028989">
    <property type="entry name" value="RimP_N"/>
</dbReference>
<dbReference type="PANTHER" id="PTHR33867:SF1">
    <property type="entry name" value="RIBOSOME MATURATION FACTOR RIMP"/>
    <property type="match status" value="1"/>
</dbReference>
<evidence type="ECO:0000256" key="2">
    <source>
        <dbReference type="ARBA" id="ARBA00022517"/>
    </source>
</evidence>
<protein>
    <recommendedName>
        <fullName evidence="3">Ribosome maturation factor RimP</fullName>
    </recommendedName>
</protein>
<keyword evidence="2 3" id="KW-0690">Ribosome biogenesis</keyword>
<accession>A0A9D1WAR0</accession>
<dbReference type="HAMAP" id="MF_01077">
    <property type="entry name" value="RimP"/>
    <property type="match status" value="1"/>
</dbReference>
<dbReference type="SUPFAM" id="SSF75420">
    <property type="entry name" value="YhbC-like, N-terminal domain"/>
    <property type="match status" value="1"/>
</dbReference>
<organism evidence="6 7">
    <name type="scientific">Candidatus Sphingobacterium stercoripullorum</name>
    <dbReference type="NCBI Taxonomy" id="2838759"/>
    <lineage>
        <taxon>Bacteria</taxon>
        <taxon>Pseudomonadati</taxon>
        <taxon>Bacteroidota</taxon>
        <taxon>Sphingobacteriia</taxon>
        <taxon>Sphingobacteriales</taxon>
        <taxon>Sphingobacteriaceae</taxon>
        <taxon>Sphingobacterium</taxon>
    </lineage>
</organism>
<dbReference type="AlphaFoldDB" id="A0A9D1WAR0"/>
<evidence type="ECO:0000259" key="4">
    <source>
        <dbReference type="Pfam" id="PF02576"/>
    </source>
</evidence>
<comment type="subcellular location">
    <subcellularLocation>
        <location evidence="3">Cytoplasm</location>
    </subcellularLocation>
</comment>
<proteinExistence type="inferred from homology"/>
<evidence type="ECO:0000256" key="1">
    <source>
        <dbReference type="ARBA" id="ARBA00022490"/>
    </source>
</evidence>
<comment type="function">
    <text evidence="3">Required for maturation of 30S ribosomal subunits.</text>
</comment>
<evidence type="ECO:0000256" key="3">
    <source>
        <dbReference type="HAMAP-Rule" id="MF_01077"/>
    </source>
</evidence>
<feature type="domain" description="Ribosome maturation factor RimP N-terminal" evidence="4">
    <location>
        <begin position="17"/>
        <end position="82"/>
    </location>
</feature>
<dbReference type="GO" id="GO:0000028">
    <property type="term" value="P:ribosomal small subunit assembly"/>
    <property type="evidence" value="ECO:0007669"/>
    <property type="project" value="TreeGrafter"/>
</dbReference>
<dbReference type="Proteomes" id="UP000824156">
    <property type="component" value="Unassembled WGS sequence"/>
</dbReference>
<feature type="domain" description="Ribosome maturation factor RimP C-terminal" evidence="5">
    <location>
        <begin position="86"/>
        <end position="156"/>
    </location>
</feature>
<reference evidence="6" key="2">
    <citation type="submission" date="2021-04" db="EMBL/GenBank/DDBJ databases">
        <authorList>
            <person name="Gilroy R."/>
        </authorList>
    </citation>
    <scope>NUCLEOTIDE SEQUENCE</scope>
    <source>
        <strain evidence="6">1719</strain>
    </source>
</reference>
<dbReference type="InterPro" id="IPR028998">
    <property type="entry name" value="RimP_C"/>
</dbReference>
<evidence type="ECO:0000313" key="7">
    <source>
        <dbReference type="Proteomes" id="UP000824156"/>
    </source>
</evidence>
<keyword evidence="1 3" id="KW-0963">Cytoplasm</keyword>